<organism evidence="2 3">
    <name type="scientific">Thalassiosira oceanica</name>
    <name type="common">Marine diatom</name>
    <dbReference type="NCBI Taxonomy" id="159749"/>
    <lineage>
        <taxon>Eukaryota</taxon>
        <taxon>Sar</taxon>
        <taxon>Stramenopiles</taxon>
        <taxon>Ochrophyta</taxon>
        <taxon>Bacillariophyta</taxon>
        <taxon>Coscinodiscophyceae</taxon>
        <taxon>Thalassiosirophycidae</taxon>
        <taxon>Thalassiosirales</taxon>
        <taxon>Thalassiosiraceae</taxon>
        <taxon>Thalassiosira</taxon>
    </lineage>
</organism>
<sequence length="320" mass="36443">VRRVRAEFFPASGLRLSVGVCKPVAVTVSDYRATVDYNDHFETPLRAYTDVFPVIETLIQQKCKGKRVIIYDPFYCTGRAASLLRQCLQSNNEKLAEKVDIQHEKRDFYRDLRENTVPKFDILVTNPPYSGDHKERCLEFAVNSSRPFFLLMPNYIATKEYFRKTVLETKKVQDVYIIPSPGESYEYHHPEGTGKPLSPFESVWFVGVSRRTSLKPLRESFVGFHSKQSTDGGSRARIATSLDELIRIGGASGAKRKNPRQRRKMKQAAKLANEGRTCEPAQKNSLSSTASDTEVDKKRKSKSCGNSKRKKGHDERCIHK</sequence>
<name>K0T3B6_THAOC</name>
<reference evidence="2 3" key="1">
    <citation type="journal article" date="2012" name="Genome Biol.">
        <title>Genome and low-iron response of an oceanic diatom adapted to chronic iron limitation.</title>
        <authorList>
            <person name="Lommer M."/>
            <person name="Specht M."/>
            <person name="Roy A.S."/>
            <person name="Kraemer L."/>
            <person name="Andreson R."/>
            <person name="Gutowska M.A."/>
            <person name="Wolf J."/>
            <person name="Bergner S.V."/>
            <person name="Schilhabel M.B."/>
            <person name="Klostermeier U.C."/>
            <person name="Beiko R.G."/>
            <person name="Rosenstiel P."/>
            <person name="Hippler M."/>
            <person name="Laroche J."/>
        </authorList>
    </citation>
    <scope>NUCLEOTIDE SEQUENCE [LARGE SCALE GENOMIC DNA]</scope>
    <source>
        <strain evidence="2 3">CCMP1005</strain>
    </source>
</reference>
<keyword evidence="3" id="KW-1185">Reference proteome</keyword>
<dbReference type="GO" id="GO:0032259">
    <property type="term" value="P:methylation"/>
    <property type="evidence" value="ECO:0007669"/>
    <property type="project" value="InterPro"/>
</dbReference>
<dbReference type="OrthoDB" id="203687at2759"/>
<feature type="compositionally biased region" description="Basic residues" evidence="1">
    <location>
        <begin position="298"/>
        <end position="311"/>
    </location>
</feature>
<dbReference type="EMBL" id="AGNL01012517">
    <property type="protein sequence ID" value="EJK67856.1"/>
    <property type="molecule type" value="Genomic_DNA"/>
</dbReference>
<protein>
    <submittedName>
        <fullName evidence="2">Uncharacterized protein</fullName>
    </submittedName>
</protein>
<feature type="compositionally biased region" description="Polar residues" evidence="1">
    <location>
        <begin position="282"/>
        <end position="292"/>
    </location>
</feature>
<evidence type="ECO:0000256" key="1">
    <source>
        <dbReference type="SAM" id="MobiDB-lite"/>
    </source>
</evidence>
<evidence type="ECO:0000313" key="3">
    <source>
        <dbReference type="Proteomes" id="UP000266841"/>
    </source>
</evidence>
<accession>K0T3B6</accession>
<dbReference type="PANTHER" id="PTHR39444:SF3">
    <property type="entry name" value="SITE-SPECIFIC DNA-METHYLTRANSFERASE (ADENINE-SPECIFIC)"/>
    <property type="match status" value="1"/>
</dbReference>
<dbReference type="AlphaFoldDB" id="K0T3B6"/>
<dbReference type="PANTHER" id="PTHR39444">
    <property type="entry name" value="SITE-SPECIFIC DNA-METHYLTRANSFERASE (ADENINE-SPECIFIC)"/>
    <property type="match status" value="1"/>
</dbReference>
<evidence type="ECO:0000313" key="2">
    <source>
        <dbReference type="EMBL" id="EJK67856.1"/>
    </source>
</evidence>
<dbReference type="OMA" id="INAPRHT"/>
<dbReference type="eggNOG" id="ENOG502S29B">
    <property type="taxonomic scope" value="Eukaryota"/>
</dbReference>
<comment type="caution">
    <text evidence="2">The sequence shown here is derived from an EMBL/GenBank/DDBJ whole genome shotgun (WGS) entry which is preliminary data.</text>
</comment>
<gene>
    <name evidence="2" type="ORF">THAOC_11048</name>
</gene>
<feature type="region of interest" description="Disordered" evidence="1">
    <location>
        <begin position="267"/>
        <end position="320"/>
    </location>
</feature>
<feature type="non-terminal residue" evidence="2">
    <location>
        <position position="1"/>
    </location>
</feature>
<dbReference type="InterPro" id="IPR002052">
    <property type="entry name" value="DNA_methylase_N6_adenine_CS"/>
</dbReference>
<dbReference type="GO" id="GO:0003676">
    <property type="term" value="F:nucleic acid binding"/>
    <property type="evidence" value="ECO:0007669"/>
    <property type="project" value="InterPro"/>
</dbReference>
<dbReference type="Proteomes" id="UP000266841">
    <property type="component" value="Unassembled WGS sequence"/>
</dbReference>
<dbReference type="GO" id="GO:0008168">
    <property type="term" value="F:methyltransferase activity"/>
    <property type="evidence" value="ECO:0007669"/>
    <property type="project" value="InterPro"/>
</dbReference>
<proteinExistence type="predicted"/>
<dbReference type="PROSITE" id="PS00092">
    <property type="entry name" value="N6_MTASE"/>
    <property type="match status" value="1"/>
</dbReference>